<dbReference type="Proteomes" id="UP000707206">
    <property type="component" value="Unassembled WGS sequence"/>
</dbReference>
<reference evidence="2" key="2">
    <citation type="submission" date="2020-03" db="EMBL/GenBank/DDBJ databases">
        <title>Flavobacteriaceae bacterium strain TP-CH-4, a member of the family Flavobacteriaceae isolated from a deep-sea seamount.</title>
        <authorList>
            <person name="Zhang D.-C."/>
        </authorList>
    </citation>
    <scope>NUCLEOTIDE SEQUENCE</scope>
    <source>
        <strain evidence="2">TP-CH-4</strain>
    </source>
</reference>
<evidence type="ECO:0000256" key="1">
    <source>
        <dbReference type="SAM" id="MobiDB-lite"/>
    </source>
</evidence>
<accession>A0A967AW46</accession>
<keyword evidence="3" id="KW-1185">Reference proteome</keyword>
<evidence type="ECO:0000313" key="3">
    <source>
        <dbReference type="Proteomes" id="UP000707206"/>
    </source>
</evidence>
<dbReference type="PANTHER" id="PTHR40630:SF1">
    <property type="entry name" value="DNA-BINDING PROTEIN"/>
    <property type="match status" value="1"/>
</dbReference>
<dbReference type="AlphaFoldDB" id="A0A967AW46"/>
<name>A0A967AW46_9FLAO</name>
<dbReference type="Pfam" id="PF11338">
    <property type="entry name" value="DUF3140"/>
    <property type="match status" value="1"/>
</dbReference>
<comment type="caution">
    <text evidence="2">The sequence shown here is derived from an EMBL/GenBank/DDBJ whole genome shotgun (WGS) entry which is preliminary data.</text>
</comment>
<reference evidence="2" key="1">
    <citation type="submission" date="2019-07" db="EMBL/GenBank/DDBJ databases">
        <authorList>
            <person name="De-Chao Zhang Q."/>
        </authorList>
    </citation>
    <scope>NUCLEOTIDE SEQUENCE</scope>
    <source>
        <strain evidence="2">TP-CH-4</strain>
    </source>
</reference>
<dbReference type="PANTHER" id="PTHR40630">
    <property type="entry name" value="POSSIBLE DNA-BINDING PROTEIN"/>
    <property type="match status" value="1"/>
</dbReference>
<proteinExistence type="predicted"/>
<protein>
    <submittedName>
        <fullName evidence="2">DUF3140 domain-containing protein</fullName>
    </submittedName>
</protein>
<dbReference type="InterPro" id="IPR021487">
    <property type="entry name" value="DUF3140"/>
</dbReference>
<dbReference type="EMBL" id="VIKU02000007">
    <property type="protein sequence ID" value="NHF61268.1"/>
    <property type="molecule type" value="Genomic_DNA"/>
</dbReference>
<evidence type="ECO:0000313" key="2">
    <source>
        <dbReference type="EMBL" id="NHF61268.1"/>
    </source>
</evidence>
<gene>
    <name evidence="2" type="ORF">FK220_018085</name>
</gene>
<dbReference type="RefSeq" id="WP_152575771.1">
    <property type="nucleotide sequence ID" value="NZ_VIKU02000007.1"/>
</dbReference>
<sequence>MADYDKEEIWREFQEKQNMSNAELEEWLETETSKNAGKEMENGETIGHRAGRSILKIKQKKKSELTESNWDRINETVGVYHQKINPSQKPNDNIENSNWYYSLKNWGHDALK</sequence>
<organism evidence="2 3">
    <name type="scientific">Pelagihabitans pacificus</name>
    <dbReference type="NCBI Taxonomy" id="2696054"/>
    <lineage>
        <taxon>Bacteria</taxon>
        <taxon>Pseudomonadati</taxon>
        <taxon>Bacteroidota</taxon>
        <taxon>Flavobacteriia</taxon>
        <taxon>Flavobacteriales</taxon>
        <taxon>Flavobacteriaceae</taxon>
        <taxon>Pelagihabitans</taxon>
    </lineage>
</organism>
<feature type="region of interest" description="Disordered" evidence="1">
    <location>
        <begin position="32"/>
        <end position="53"/>
    </location>
</feature>